<evidence type="ECO:0000313" key="5">
    <source>
        <dbReference type="EMBL" id="RMZ94232.1"/>
    </source>
</evidence>
<feature type="repeat" description="MVP" evidence="2">
    <location>
        <begin position="197"/>
        <end position="249"/>
    </location>
</feature>
<dbReference type="PROSITE" id="PS51224">
    <property type="entry name" value="MVP"/>
    <property type="match status" value="5"/>
</dbReference>
<dbReference type="FunFam" id="2.30.30.560:FF:000001">
    <property type="entry name" value="major vault protein-like"/>
    <property type="match status" value="1"/>
</dbReference>
<reference evidence="5 6" key="1">
    <citation type="journal article" date="2018" name="Sci. Rep.">
        <title>Genomic signatures of local adaptation to the degree of environmental predictability in rotifers.</title>
        <authorList>
            <person name="Franch-Gras L."/>
            <person name="Hahn C."/>
            <person name="Garcia-Roger E.M."/>
            <person name="Carmona M.J."/>
            <person name="Serra M."/>
            <person name="Gomez A."/>
        </authorList>
    </citation>
    <scope>NUCLEOTIDE SEQUENCE [LARGE SCALE GENOMIC DNA]</scope>
    <source>
        <strain evidence="5">HYR1</strain>
    </source>
</reference>
<proteinExistence type="predicted"/>
<feature type="repeat" description="MVP" evidence="2">
    <location>
        <begin position="1"/>
        <end position="38"/>
    </location>
</feature>
<dbReference type="GO" id="GO:1990904">
    <property type="term" value="C:ribonucleoprotein complex"/>
    <property type="evidence" value="ECO:0007669"/>
    <property type="project" value="UniProtKB-UniRule"/>
</dbReference>
<dbReference type="InterPro" id="IPR043023">
    <property type="entry name" value="MVP_rep_sf"/>
</dbReference>
<feature type="domain" description="Major vault protein repeat" evidence="4">
    <location>
        <begin position="143"/>
        <end position="189"/>
    </location>
</feature>
<dbReference type="STRING" id="10195.A0A3M7P5A3"/>
<accession>A0A3M7P5A3</accession>
<dbReference type="GO" id="GO:0005634">
    <property type="term" value="C:nucleus"/>
    <property type="evidence" value="ECO:0007669"/>
    <property type="project" value="TreeGrafter"/>
</dbReference>
<dbReference type="InterPro" id="IPR039059">
    <property type="entry name" value="MVP"/>
</dbReference>
<feature type="repeat" description="MVP" evidence="2">
    <location>
        <begin position="39"/>
        <end position="91"/>
    </location>
</feature>
<dbReference type="Gene3D" id="2.30.30.550">
    <property type="entry name" value="Major Vault Protein repeat"/>
    <property type="match status" value="4"/>
</dbReference>
<keyword evidence="2" id="KW-0687">Ribonucleoprotein</keyword>
<feature type="repeat" description="MVP" evidence="2">
    <location>
        <begin position="148"/>
        <end position="196"/>
    </location>
</feature>
<keyword evidence="2" id="KW-0963">Cytoplasm</keyword>
<name>A0A3M7P5A3_BRAPC</name>
<dbReference type="PANTHER" id="PTHR14165">
    <property type="entry name" value="MAJOR VAULT PROTEIN"/>
    <property type="match status" value="1"/>
</dbReference>
<dbReference type="InterPro" id="IPR041139">
    <property type="entry name" value="MVP_rep_dom"/>
</dbReference>
<feature type="domain" description="Major vault protein repeat" evidence="3">
    <location>
        <begin position="193"/>
        <end position="234"/>
    </location>
</feature>
<dbReference type="OrthoDB" id="6125719at2759"/>
<dbReference type="InterPro" id="IPR002499">
    <property type="entry name" value="Vault_N"/>
</dbReference>
<dbReference type="PANTHER" id="PTHR14165:SF3">
    <property type="entry name" value="MAJOR VAULT PROTEIN"/>
    <property type="match status" value="1"/>
</dbReference>
<feature type="non-terminal residue" evidence="5">
    <location>
        <position position="252"/>
    </location>
</feature>
<dbReference type="Pfam" id="PF01505">
    <property type="entry name" value="Vault"/>
    <property type="match status" value="4"/>
</dbReference>
<evidence type="ECO:0000259" key="3">
    <source>
        <dbReference type="Pfam" id="PF01505"/>
    </source>
</evidence>
<keyword evidence="6" id="KW-1185">Reference proteome</keyword>
<gene>
    <name evidence="5" type="ORF">BpHYR1_050608</name>
</gene>
<evidence type="ECO:0000256" key="2">
    <source>
        <dbReference type="PROSITE-ProRule" id="PRU00571"/>
    </source>
</evidence>
<dbReference type="AlphaFoldDB" id="A0A3M7P5A3"/>
<dbReference type="Gene3D" id="2.30.30.560">
    <property type="match status" value="1"/>
</dbReference>
<dbReference type="Proteomes" id="UP000276133">
    <property type="component" value="Unassembled WGS sequence"/>
</dbReference>
<feature type="domain" description="Major vault protein repeat" evidence="3">
    <location>
        <begin position="88"/>
        <end position="130"/>
    </location>
</feature>
<dbReference type="InterPro" id="IPR041134">
    <property type="entry name" value="Vault_2"/>
</dbReference>
<dbReference type="EMBL" id="REGN01013210">
    <property type="protein sequence ID" value="RMZ94232.1"/>
    <property type="molecule type" value="Genomic_DNA"/>
</dbReference>
<sequence>ENGEKRVAGDEWLFEGPGTYIPRKEVSVEEQIRATTIKPNQAIRLRARKECTDRNGKDRVTGEEWVVKKTGAYLPGAYEEVVSVVDAYVLTEKKALHMRSLRTFIDDFGKKRLNGEEWLITLEDTETHIPSVYEQVVGVVDVTTLNSRQYAVILDPIGQDGKPQLGKKRLIKGEKSFFLQPGEKLEKGIQDVYVLGEDEGLILKCTESFEDENKQQRSPGDRWMIKGPTDYVPPVEVEVVTRRKAIPLDENE</sequence>
<organism evidence="5 6">
    <name type="scientific">Brachionus plicatilis</name>
    <name type="common">Marine rotifer</name>
    <name type="synonym">Brachionus muelleri</name>
    <dbReference type="NCBI Taxonomy" id="10195"/>
    <lineage>
        <taxon>Eukaryota</taxon>
        <taxon>Metazoa</taxon>
        <taxon>Spiralia</taxon>
        <taxon>Gnathifera</taxon>
        <taxon>Rotifera</taxon>
        <taxon>Eurotatoria</taxon>
        <taxon>Monogononta</taxon>
        <taxon>Pseudotrocha</taxon>
        <taxon>Ploima</taxon>
        <taxon>Brachionidae</taxon>
        <taxon>Brachionus</taxon>
    </lineage>
</organism>
<evidence type="ECO:0000259" key="4">
    <source>
        <dbReference type="Pfam" id="PF17794"/>
    </source>
</evidence>
<dbReference type="Pfam" id="PF17794">
    <property type="entry name" value="Vault_2"/>
    <property type="match status" value="1"/>
</dbReference>
<dbReference type="FunFam" id="2.30.30.550:FF:000001">
    <property type="entry name" value="major vault protein-like"/>
    <property type="match status" value="2"/>
</dbReference>
<dbReference type="InterPro" id="IPR043179">
    <property type="entry name" value="Vault_2_sf"/>
</dbReference>
<feature type="domain" description="Major vault protein repeat" evidence="3">
    <location>
        <begin position="2"/>
        <end position="23"/>
    </location>
</feature>
<feature type="non-terminal residue" evidence="5">
    <location>
        <position position="1"/>
    </location>
</feature>
<dbReference type="GO" id="GO:0005737">
    <property type="term" value="C:cytoplasm"/>
    <property type="evidence" value="ECO:0007669"/>
    <property type="project" value="UniProtKB-SubCell"/>
</dbReference>
<comment type="subcellular location">
    <subcellularLocation>
        <location evidence="2">Cytoplasm</location>
    </subcellularLocation>
</comment>
<feature type="repeat" description="MVP" evidence="2">
    <location>
        <begin position="92"/>
        <end position="146"/>
    </location>
</feature>
<comment type="caution">
    <text evidence="5">The sequence shown here is derived from an EMBL/GenBank/DDBJ whole genome shotgun (WGS) entry which is preliminary data.</text>
</comment>
<evidence type="ECO:0000256" key="1">
    <source>
        <dbReference type="ARBA" id="ARBA00018296"/>
    </source>
</evidence>
<feature type="domain" description="Major vault protein repeat" evidence="3">
    <location>
        <begin position="36"/>
        <end position="76"/>
    </location>
</feature>
<protein>
    <recommendedName>
        <fullName evidence="1">Major vault protein</fullName>
    </recommendedName>
</protein>
<evidence type="ECO:0000313" key="6">
    <source>
        <dbReference type="Proteomes" id="UP000276133"/>
    </source>
</evidence>